<keyword evidence="5" id="KW-0539">Nucleus</keyword>
<dbReference type="InterPro" id="IPR001138">
    <property type="entry name" value="Zn2Cys6_DnaBD"/>
</dbReference>
<keyword evidence="4" id="KW-0804">Transcription</keyword>
<keyword evidence="2" id="KW-0479">Metal-binding</keyword>
<dbReference type="Proteomes" id="UP000297245">
    <property type="component" value="Unassembled WGS sequence"/>
</dbReference>
<dbReference type="GO" id="GO:0000981">
    <property type="term" value="F:DNA-binding transcription factor activity, RNA polymerase II-specific"/>
    <property type="evidence" value="ECO:0007669"/>
    <property type="project" value="InterPro"/>
</dbReference>
<dbReference type="CDD" id="cd12148">
    <property type="entry name" value="fungal_TF_MHR"/>
    <property type="match status" value="1"/>
</dbReference>
<dbReference type="PANTHER" id="PTHR47338">
    <property type="entry name" value="ZN(II)2CYS6 TRANSCRIPTION FACTOR (EUROFUNG)-RELATED"/>
    <property type="match status" value="1"/>
</dbReference>
<dbReference type="AlphaFoldDB" id="A0A4V4HHE0"/>
<dbReference type="SUPFAM" id="SSF57701">
    <property type="entry name" value="Zn2/Cys6 DNA-binding domain"/>
    <property type="match status" value="1"/>
</dbReference>
<dbReference type="SMART" id="SM00066">
    <property type="entry name" value="GAL4"/>
    <property type="match status" value="1"/>
</dbReference>
<reference evidence="7 8" key="1">
    <citation type="journal article" date="2019" name="Nat. Ecol. Evol.">
        <title>Megaphylogeny resolves global patterns of mushroom evolution.</title>
        <authorList>
            <person name="Varga T."/>
            <person name="Krizsan K."/>
            <person name="Foldi C."/>
            <person name="Dima B."/>
            <person name="Sanchez-Garcia M."/>
            <person name="Sanchez-Ramirez S."/>
            <person name="Szollosi G.J."/>
            <person name="Szarkandi J.G."/>
            <person name="Papp V."/>
            <person name="Albert L."/>
            <person name="Andreopoulos W."/>
            <person name="Angelini C."/>
            <person name="Antonin V."/>
            <person name="Barry K.W."/>
            <person name="Bougher N.L."/>
            <person name="Buchanan P."/>
            <person name="Buyck B."/>
            <person name="Bense V."/>
            <person name="Catcheside P."/>
            <person name="Chovatia M."/>
            <person name="Cooper J."/>
            <person name="Damon W."/>
            <person name="Desjardin D."/>
            <person name="Finy P."/>
            <person name="Geml J."/>
            <person name="Haridas S."/>
            <person name="Hughes K."/>
            <person name="Justo A."/>
            <person name="Karasinski D."/>
            <person name="Kautmanova I."/>
            <person name="Kiss B."/>
            <person name="Kocsube S."/>
            <person name="Kotiranta H."/>
            <person name="LaButti K.M."/>
            <person name="Lechner B.E."/>
            <person name="Liimatainen K."/>
            <person name="Lipzen A."/>
            <person name="Lukacs Z."/>
            <person name="Mihaltcheva S."/>
            <person name="Morgado L.N."/>
            <person name="Niskanen T."/>
            <person name="Noordeloos M.E."/>
            <person name="Ohm R.A."/>
            <person name="Ortiz-Santana B."/>
            <person name="Ovrebo C."/>
            <person name="Racz N."/>
            <person name="Riley R."/>
            <person name="Savchenko A."/>
            <person name="Shiryaev A."/>
            <person name="Soop K."/>
            <person name="Spirin V."/>
            <person name="Szebenyi C."/>
            <person name="Tomsovsky M."/>
            <person name="Tulloss R.E."/>
            <person name="Uehling J."/>
            <person name="Grigoriev I.V."/>
            <person name="Vagvolgyi C."/>
            <person name="Papp T."/>
            <person name="Martin F.M."/>
            <person name="Miettinen O."/>
            <person name="Hibbett D.S."/>
            <person name="Nagy L.G."/>
        </authorList>
    </citation>
    <scope>NUCLEOTIDE SEQUENCE [LARGE SCALE GENOMIC DNA]</scope>
    <source>
        <strain evidence="7 8">CBS 962.96</strain>
    </source>
</reference>
<feature type="domain" description="Zn(2)-C6 fungal-type" evidence="6">
    <location>
        <begin position="13"/>
        <end position="46"/>
    </location>
</feature>
<accession>A0A4V4HHE0</accession>
<protein>
    <recommendedName>
        <fullName evidence="6">Zn(2)-C6 fungal-type domain-containing protein</fullName>
    </recommendedName>
</protein>
<sequence length="541" mass="61272">MAHPPVAFARRKACENCRRRKTKCDGVRPSCGSCMSNPQKFGDCEYADGPLTRNQQLLNMIDLLKTRLETHGIDTDLSDPSLSSSFESLTIHTPVNPSPQSPHYPDFIGDPGPSPRYRIPDEGIGYYPDPTTTYDPEDRVITFTPTMYDSFLKHSIDLGFFLAPSHLRALLWPENHISNRDIVHPALRSTMHLWSNVIQDPMMDHHEHILLPQVLQTASFRNFGAEKSPHRTHVLHVVQAEVLLARYFLYKGNIFEGKYRIAGVLSLVFDMGWHKNTTPQTSLEGQEQNHAFWTVLNLNNMWSTAAGGPFLDFQSPAAQVDTPWPSINCIRSGNHQGQTIMRFLTETTDAISLGSVCVLTCLTKAGILWQEATKLAFECSNPASTMPGYFDLFSSRFQVLDTIIRQFTKLASTIPDMFFNLYPKSYILARTLGHLAIVVLHRPFVTQSSISCETTLVALRSIAHSLAMIDLKEWQIFDPISGILWLDILKTVAFQIRNCSNTPEVERELLHLFESLSNIMQELSKYSMFIKFQAAHIDQLR</sequence>
<dbReference type="GO" id="GO:0008270">
    <property type="term" value="F:zinc ion binding"/>
    <property type="evidence" value="ECO:0007669"/>
    <property type="project" value="InterPro"/>
</dbReference>
<gene>
    <name evidence="7" type="ORF">K435DRAFT_963262</name>
</gene>
<dbReference type="PROSITE" id="PS50048">
    <property type="entry name" value="ZN2_CY6_FUNGAL_2"/>
    <property type="match status" value="1"/>
</dbReference>
<dbReference type="InterPro" id="IPR036864">
    <property type="entry name" value="Zn2-C6_fun-type_DNA-bd_sf"/>
</dbReference>
<evidence type="ECO:0000256" key="2">
    <source>
        <dbReference type="ARBA" id="ARBA00022723"/>
    </source>
</evidence>
<evidence type="ECO:0000256" key="4">
    <source>
        <dbReference type="ARBA" id="ARBA00023163"/>
    </source>
</evidence>
<proteinExistence type="predicted"/>
<organism evidence="7 8">
    <name type="scientific">Dendrothele bispora (strain CBS 962.96)</name>
    <dbReference type="NCBI Taxonomy" id="1314807"/>
    <lineage>
        <taxon>Eukaryota</taxon>
        <taxon>Fungi</taxon>
        <taxon>Dikarya</taxon>
        <taxon>Basidiomycota</taxon>
        <taxon>Agaricomycotina</taxon>
        <taxon>Agaricomycetes</taxon>
        <taxon>Agaricomycetidae</taxon>
        <taxon>Agaricales</taxon>
        <taxon>Agaricales incertae sedis</taxon>
        <taxon>Dendrothele</taxon>
    </lineage>
</organism>
<dbReference type="OrthoDB" id="2309723at2759"/>
<dbReference type="GO" id="GO:0005634">
    <property type="term" value="C:nucleus"/>
    <property type="evidence" value="ECO:0007669"/>
    <property type="project" value="UniProtKB-SubCell"/>
</dbReference>
<dbReference type="PANTHER" id="PTHR47338:SF29">
    <property type="entry name" value="ZN(2)-C6 FUNGAL-TYPE DOMAIN-CONTAINING PROTEIN"/>
    <property type="match status" value="1"/>
</dbReference>
<dbReference type="EMBL" id="ML179079">
    <property type="protein sequence ID" value="THV02236.1"/>
    <property type="molecule type" value="Genomic_DNA"/>
</dbReference>
<evidence type="ECO:0000313" key="7">
    <source>
        <dbReference type="EMBL" id="THV02236.1"/>
    </source>
</evidence>
<dbReference type="CDD" id="cd00067">
    <property type="entry name" value="GAL4"/>
    <property type="match status" value="1"/>
</dbReference>
<evidence type="ECO:0000256" key="5">
    <source>
        <dbReference type="ARBA" id="ARBA00023242"/>
    </source>
</evidence>
<dbReference type="Gene3D" id="4.10.240.10">
    <property type="entry name" value="Zn(2)-C6 fungal-type DNA-binding domain"/>
    <property type="match status" value="1"/>
</dbReference>
<name>A0A4V4HHE0_DENBC</name>
<dbReference type="InterPro" id="IPR050815">
    <property type="entry name" value="TF_fung"/>
</dbReference>
<evidence type="ECO:0000313" key="8">
    <source>
        <dbReference type="Proteomes" id="UP000297245"/>
    </source>
</evidence>
<comment type="subcellular location">
    <subcellularLocation>
        <location evidence="1">Nucleus</location>
    </subcellularLocation>
</comment>
<evidence type="ECO:0000259" key="6">
    <source>
        <dbReference type="PROSITE" id="PS50048"/>
    </source>
</evidence>
<dbReference type="Pfam" id="PF00172">
    <property type="entry name" value="Zn_clus"/>
    <property type="match status" value="1"/>
</dbReference>
<evidence type="ECO:0000256" key="1">
    <source>
        <dbReference type="ARBA" id="ARBA00004123"/>
    </source>
</evidence>
<evidence type="ECO:0000256" key="3">
    <source>
        <dbReference type="ARBA" id="ARBA00023015"/>
    </source>
</evidence>
<keyword evidence="8" id="KW-1185">Reference proteome</keyword>
<keyword evidence="3" id="KW-0805">Transcription regulation</keyword>